<comment type="caution">
    <text evidence="2">The sequence shown here is derived from an EMBL/GenBank/DDBJ whole genome shotgun (WGS) entry which is preliminary data.</text>
</comment>
<dbReference type="PATRIC" id="fig|1217689.3.peg.2265"/>
<accession>R8YTG3</accession>
<protein>
    <recommendedName>
        <fullName evidence="1">AB hydrolase-1 domain-containing protein</fullName>
    </recommendedName>
</protein>
<dbReference type="InterPro" id="IPR029058">
    <property type="entry name" value="AB_hydrolase_fold"/>
</dbReference>
<dbReference type="EMBL" id="APQO01000006">
    <property type="protein sequence ID" value="EOQ72371.1"/>
    <property type="molecule type" value="Genomic_DNA"/>
</dbReference>
<dbReference type="Gene3D" id="3.40.50.1820">
    <property type="entry name" value="alpha/beta hydrolase"/>
    <property type="match status" value="1"/>
</dbReference>
<name>R8YTG3_9GAMM</name>
<dbReference type="SUPFAM" id="SSF53474">
    <property type="entry name" value="alpha/beta-Hydrolases"/>
    <property type="match status" value="1"/>
</dbReference>
<organism evidence="2 3">
    <name type="scientific">Acinetobacter lactucae</name>
    <dbReference type="NCBI Taxonomy" id="1785128"/>
    <lineage>
        <taxon>Bacteria</taxon>
        <taxon>Pseudomonadati</taxon>
        <taxon>Pseudomonadota</taxon>
        <taxon>Gammaproteobacteria</taxon>
        <taxon>Moraxellales</taxon>
        <taxon>Moraxellaceae</taxon>
        <taxon>Acinetobacter</taxon>
        <taxon>Acinetobacter calcoaceticus/baumannii complex</taxon>
    </lineage>
</organism>
<dbReference type="Proteomes" id="UP000013986">
    <property type="component" value="Unassembled WGS sequence"/>
</dbReference>
<evidence type="ECO:0000313" key="2">
    <source>
        <dbReference type="EMBL" id="EOQ72371.1"/>
    </source>
</evidence>
<dbReference type="AlphaFoldDB" id="R8YTG3"/>
<dbReference type="PANTHER" id="PTHR37946">
    <property type="entry name" value="SLL1969 PROTEIN"/>
    <property type="match status" value="1"/>
</dbReference>
<gene>
    <name evidence="2" type="ORF">F929_02305</name>
</gene>
<reference evidence="2 3" key="1">
    <citation type="submission" date="2013-02" db="EMBL/GenBank/DDBJ databases">
        <title>The Genome Sequence of Acinetobacter pittii ANC 4052.</title>
        <authorList>
            <consortium name="The Broad Institute Genome Sequencing Platform"/>
            <consortium name="The Broad Institute Genome Sequencing Center for Infectious Disease"/>
            <person name="Cerqueira G."/>
            <person name="Feldgarden M."/>
            <person name="Courvalin P."/>
            <person name="Perichon B."/>
            <person name="Grillot-Courvalin C."/>
            <person name="Clermont D."/>
            <person name="Rocha E."/>
            <person name="Yoon E.-J."/>
            <person name="Nemec A."/>
            <person name="Walker B."/>
            <person name="Young S.K."/>
            <person name="Zeng Q."/>
            <person name="Gargeya S."/>
            <person name="Fitzgerald M."/>
            <person name="Haas B."/>
            <person name="Abouelleil A."/>
            <person name="Alvarado L."/>
            <person name="Arachchi H.M."/>
            <person name="Berlin A.M."/>
            <person name="Chapman S.B."/>
            <person name="Dewar J."/>
            <person name="Goldberg J."/>
            <person name="Griggs A."/>
            <person name="Gujja S."/>
            <person name="Hansen M."/>
            <person name="Howarth C."/>
            <person name="Imamovic A."/>
            <person name="Larimer J."/>
            <person name="McCowan C."/>
            <person name="Murphy C."/>
            <person name="Neiman D."/>
            <person name="Pearson M."/>
            <person name="Priest M."/>
            <person name="Roberts A."/>
            <person name="Saif S."/>
            <person name="Shea T."/>
            <person name="Sisk P."/>
            <person name="Sykes S."/>
            <person name="Wortman J."/>
            <person name="Nusbaum C."/>
            <person name="Birren B."/>
        </authorList>
    </citation>
    <scope>NUCLEOTIDE SEQUENCE [LARGE SCALE GENOMIC DNA]</scope>
    <source>
        <strain evidence="2 3">ANC 4052</strain>
    </source>
</reference>
<sequence>MIYLPLSHYILTLMFSIKRNKTLLTVILLGSILSGCQVVNVKQQALNVTIANERNSILTQDKLSEASLNVLSMSGQEAKVCTDTPETCVNQLKNLPQILDEQFLSAASEMYLAKAMALSDTSDCKVSRFTKHKSEEEQKNIQNRYDDCLDQQLSLLDKSIRYSYAYLFSTKRQPNDRIFDNRQVQIRDFYNQAIAKMVSVYDLRHPKKNVVEPQIHIGKSIYSIDFEFHKQLTGQKLEKLISSYNLNFSGLRTINRRDGFGSEFVAVFPSSGNEDINEYILDPLKYNYKNGVNPNIHNARYLAATIVAEPKHATTVEEIINNPEFVIRVYDPYRTDNINVAGKQYPLAANFSAPYGLWLAENNLGVAAYLSLIDRDQHLTMPHLYMLEPYNPNKKIIVLVHGLASSPEAWIALTNDVMGDTVLRDNYQVWQVFYSTNMPILESRFQIYALLKQAFSSLNPSDPAAHDAVLVGHSMGGIISRLLVSDGDITKPALELMTIRQQNRFKKHPMVTERLQMHSINNFDRAIFLASPHRGTDYADRWFTLAARKIIRLPGAFLSAVATSLTTENLDVKDFLSNIDNGLIQNGPSDLSHQSKFMELTKNINPHQGLVFHSIMGNITKSDDPNVITDGIVPYKSAHLDGAKSEKVLPGGHSIQLTPQAVLELRRILREHLVEHGLYKP</sequence>
<feature type="domain" description="AB hydrolase-1" evidence="1">
    <location>
        <begin position="397"/>
        <end position="664"/>
    </location>
</feature>
<proteinExistence type="predicted"/>
<dbReference type="HOGENOM" id="CLU_016928_0_0_6"/>
<dbReference type="InterPro" id="IPR000073">
    <property type="entry name" value="AB_hydrolase_1"/>
</dbReference>
<evidence type="ECO:0000259" key="1">
    <source>
        <dbReference type="Pfam" id="PF12697"/>
    </source>
</evidence>
<evidence type="ECO:0000313" key="3">
    <source>
        <dbReference type="Proteomes" id="UP000013986"/>
    </source>
</evidence>
<dbReference type="Pfam" id="PF12697">
    <property type="entry name" value="Abhydrolase_6"/>
    <property type="match status" value="1"/>
</dbReference>
<dbReference type="PANTHER" id="PTHR37946:SF1">
    <property type="entry name" value="SLL1969 PROTEIN"/>
    <property type="match status" value="1"/>
</dbReference>